<dbReference type="EMBL" id="JASBWS010000195">
    <property type="protein sequence ID" value="KAJ9091674.1"/>
    <property type="molecule type" value="Genomic_DNA"/>
</dbReference>
<keyword evidence="2" id="KW-1185">Reference proteome</keyword>
<organism evidence="1 2">
    <name type="scientific">Naganishia adeliensis</name>
    <dbReference type="NCBI Taxonomy" id="92952"/>
    <lineage>
        <taxon>Eukaryota</taxon>
        <taxon>Fungi</taxon>
        <taxon>Dikarya</taxon>
        <taxon>Basidiomycota</taxon>
        <taxon>Agaricomycotina</taxon>
        <taxon>Tremellomycetes</taxon>
        <taxon>Filobasidiales</taxon>
        <taxon>Filobasidiaceae</taxon>
        <taxon>Naganishia</taxon>
    </lineage>
</organism>
<proteinExistence type="predicted"/>
<name>A0ACC2UX77_9TREE</name>
<sequence length="157" mass="17466">MASVLPPIYETSSTSTASLPTYTPRPTSPIPTSLNEDAPSTFLPEYTSESTTEPHTLSKTLFCWGFLCPFLWMLGISILWIDLKADDTLEQDQDAGEVSVEDLVKREQERQVMDEKIGIVRKAELRWSRYCVVALSIELVVVCVIVGIVVAASLLKE</sequence>
<protein>
    <submittedName>
        <fullName evidence="1">Uncharacterized protein</fullName>
    </submittedName>
</protein>
<comment type="caution">
    <text evidence="1">The sequence shown here is derived from an EMBL/GenBank/DDBJ whole genome shotgun (WGS) entry which is preliminary data.</text>
</comment>
<evidence type="ECO:0000313" key="1">
    <source>
        <dbReference type="EMBL" id="KAJ9091674.1"/>
    </source>
</evidence>
<gene>
    <name evidence="1" type="ORF">QFC20_007585</name>
</gene>
<evidence type="ECO:0000313" key="2">
    <source>
        <dbReference type="Proteomes" id="UP001230649"/>
    </source>
</evidence>
<dbReference type="Proteomes" id="UP001230649">
    <property type="component" value="Unassembled WGS sequence"/>
</dbReference>
<accession>A0ACC2UX77</accession>
<reference evidence="1" key="1">
    <citation type="submission" date="2023-04" db="EMBL/GenBank/DDBJ databases">
        <title>Draft Genome sequencing of Naganishia species isolated from polar environments using Oxford Nanopore Technology.</title>
        <authorList>
            <person name="Leo P."/>
            <person name="Venkateswaran K."/>
        </authorList>
    </citation>
    <scope>NUCLEOTIDE SEQUENCE</scope>
    <source>
        <strain evidence="1">MNA-CCFEE 5262</strain>
    </source>
</reference>